<keyword evidence="5" id="KW-1185">Reference proteome</keyword>
<dbReference type="OrthoDB" id="2735536at2759"/>
<evidence type="ECO:0000256" key="1">
    <source>
        <dbReference type="ARBA" id="ARBA00023002"/>
    </source>
</evidence>
<comment type="similarity">
    <text evidence="2">Belongs to the NAD(P)-dependent epimerase/dehydratase family. Dihydroflavonol-4-reductase subfamily.</text>
</comment>
<dbReference type="HOGENOM" id="CLU_007383_9_2_1"/>
<evidence type="ECO:0000256" key="2">
    <source>
        <dbReference type="ARBA" id="ARBA00023445"/>
    </source>
</evidence>
<dbReference type="STRING" id="857340.A0A086TBM7"/>
<dbReference type="CDD" id="cd05227">
    <property type="entry name" value="AR_SDR_e"/>
    <property type="match status" value="1"/>
</dbReference>
<accession>A0A086TBM7</accession>
<keyword evidence="1" id="KW-0560">Oxidoreductase</keyword>
<feature type="domain" description="NAD-dependent epimerase/dehydratase" evidence="3">
    <location>
        <begin position="4"/>
        <end position="259"/>
    </location>
</feature>
<comment type="caution">
    <text evidence="4">The sequence shown here is derived from an EMBL/GenBank/DDBJ whole genome shotgun (WGS) entry which is preliminary data.</text>
</comment>
<dbReference type="SUPFAM" id="SSF51735">
    <property type="entry name" value="NAD(P)-binding Rossmann-fold domains"/>
    <property type="match status" value="1"/>
</dbReference>
<sequence length="340" mass="37538">MTKVLLTGGSGFIAAHCLEQLLAQGHNVVTTVRSEDKAQKIRDTYKDQASRLEVVIVPDIAKEDAFDEVVKTPGLEVVLHTASPFHFNWTDPEKELINPAVVGTTGILRAIQHSAPSVRRVVVTSSFASILDESKLTDPNHTFTEASWNPSTRADIHRSKPTAYRVSKTLAEQSAWAFVRDQKPGFDLVTICPPLVLGPLAHHLPSLDAINESNARVVKLLRGEWKNEIPSQGPVSIWVDVRDLARAHILAMDKPEFGGKRLFTTAGYFSNAEIAAVVRDRFPEYNDRLPGPEVKGGELPEVDKTFKWDVSATDKLLGFEWISLDKSISDLVNSLKAFGI</sequence>
<dbReference type="Gene3D" id="3.40.50.720">
    <property type="entry name" value="NAD(P)-binding Rossmann-like Domain"/>
    <property type="match status" value="1"/>
</dbReference>
<organism evidence="4 5">
    <name type="scientific">Hapsidospora chrysogenum (strain ATCC 11550 / CBS 779.69 / DSM 880 / IAM 14645 / JCM 23072 / IMI 49137)</name>
    <name type="common">Acremonium chrysogenum</name>
    <dbReference type="NCBI Taxonomy" id="857340"/>
    <lineage>
        <taxon>Eukaryota</taxon>
        <taxon>Fungi</taxon>
        <taxon>Dikarya</taxon>
        <taxon>Ascomycota</taxon>
        <taxon>Pezizomycotina</taxon>
        <taxon>Sordariomycetes</taxon>
        <taxon>Hypocreomycetidae</taxon>
        <taxon>Hypocreales</taxon>
        <taxon>Bionectriaceae</taxon>
        <taxon>Hapsidospora</taxon>
    </lineage>
</organism>
<evidence type="ECO:0000259" key="3">
    <source>
        <dbReference type="Pfam" id="PF01370"/>
    </source>
</evidence>
<proteinExistence type="inferred from homology"/>
<dbReference type="GO" id="GO:0016616">
    <property type="term" value="F:oxidoreductase activity, acting on the CH-OH group of donors, NAD or NADP as acceptor"/>
    <property type="evidence" value="ECO:0007669"/>
    <property type="project" value="TreeGrafter"/>
</dbReference>
<name>A0A086TBM7_HAPC1</name>
<protein>
    <submittedName>
        <fullName evidence="4">Putative NADPH-dependent methylglyoxal reductase-like protein</fullName>
    </submittedName>
</protein>
<gene>
    <name evidence="4" type="ORF">ACRE_024580</name>
</gene>
<reference evidence="5" key="1">
    <citation type="journal article" date="2014" name="Genome Announc.">
        <title>Genome sequence and annotation of Acremonium chrysogenum, producer of the beta-lactam antibiotic cephalosporin C.</title>
        <authorList>
            <person name="Terfehr D."/>
            <person name="Dahlmann T.A."/>
            <person name="Specht T."/>
            <person name="Zadra I."/>
            <person name="Kuernsteiner H."/>
            <person name="Kueck U."/>
        </authorList>
    </citation>
    <scope>NUCLEOTIDE SEQUENCE [LARGE SCALE GENOMIC DNA]</scope>
    <source>
        <strain evidence="5">ATCC 11550 / CBS 779.69 / DSM 880 / IAM 14645 / JCM 23072 / IMI 49137</strain>
    </source>
</reference>
<dbReference type="EMBL" id="JPKY01000016">
    <property type="protein sequence ID" value="KFH46759.1"/>
    <property type="molecule type" value="Genomic_DNA"/>
</dbReference>
<dbReference type="FunFam" id="3.40.50.720:FF:000191">
    <property type="entry name" value="Methylglyoxal reductase (NADPH-dependent)"/>
    <property type="match status" value="1"/>
</dbReference>
<dbReference type="PANTHER" id="PTHR10366:SF564">
    <property type="entry name" value="STEROL-4-ALPHA-CARBOXYLATE 3-DEHYDROGENASE, DECARBOXYLATING"/>
    <property type="match status" value="1"/>
</dbReference>
<dbReference type="InterPro" id="IPR036291">
    <property type="entry name" value="NAD(P)-bd_dom_sf"/>
</dbReference>
<dbReference type="AlphaFoldDB" id="A0A086TBM7"/>
<dbReference type="InterPro" id="IPR050425">
    <property type="entry name" value="NAD(P)_dehydrat-like"/>
</dbReference>
<dbReference type="Pfam" id="PF01370">
    <property type="entry name" value="Epimerase"/>
    <property type="match status" value="1"/>
</dbReference>
<evidence type="ECO:0000313" key="4">
    <source>
        <dbReference type="EMBL" id="KFH46759.1"/>
    </source>
</evidence>
<evidence type="ECO:0000313" key="5">
    <source>
        <dbReference type="Proteomes" id="UP000029964"/>
    </source>
</evidence>
<dbReference type="Proteomes" id="UP000029964">
    <property type="component" value="Unassembled WGS sequence"/>
</dbReference>
<dbReference type="InterPro" id="IPR001509">
    <property type="entry name" value="Epimerase_deHydtase"/>
</dbReference>
<dbReference type="PANTHER" id="PTHR10366">
    <property type="entry name" value="NAD DEPENDENT EPIMERASE/DEHYDRATASE"/>
    <property type="match status" value="1"/>
</dbReference>